<dbReference type="Pfam" id="PF07719">
    <property type="entry name" value="TPR_2"/>
    <property type="match status" value="1"/>
</dbReference>
<comment type="caution">
    <text evidence="4">The sequence shown here is derived from an EMBL/GenBank/DDBJ whole genome shotgun (WGS) entry which is preliminary data.</text>
</comment>
<dbReference type="PANTHER" id="PTHR44858">
    <property type="entry name" value="TETRATRICOPEPTIDE REPEAT PROTEIN 6"/>
    <property type="match status" value="1"/>
</dbReference>
<dbReference type="InterPro" id="IPR019734">
    <property type="entry name" value="TPR_rpt"/>
</dbReference>
<dbReference type="AlphaFoldDB" id="A0AA37STN7"/>
<feature type="repeat" description="TPR" evidence="3">
    <location>
        <begin position="140"/>
        <end position="173"/>
    </location>
</feature>
<keyword evidence="1" id="KW-0677">Repeat</keyword>
<dbReference type="Pfam" id="PF14559">
    <property type="entry name" value="TPR_19"/>
    <property type="match status" value="1"/>
</dbReference>
<proteinExistence type="predicted"/>
<keyword evidence="2 3" id="KW-0802">TPR repeat</keyword>
<dbReference type="SUPFAM" id="SSF48452">
    <property type="entry name" value="TPR-like"/>
    <property type="match status" value="1"/>
</dbReference>
<name>A0AA37STN7_9BACT</name>
<dbReference type="InterPro" id="IPR011990">
    <property type="entry name" value="TPR-like_helical_dom_sf"/>
</dbReference>
<evidence type="ECO:0000256" key="3">
    <source>
        <dbReference type="PROSITE-ProRule" id="PRU00339"/>
    </source>
</evidence>
<dbReference type="InterPro" id="IPR013105">
    <property type="entry name" value="TPR_2"/>
</dbReference>
<evidence type="ECO:0000256" key="2">
    <source>
        <dbReference type="ARBA" id="ARBA00022803"/>
    </source>
</evidence>
<protein>
    <submittedName>
        <fullName evidence="4">Peptide transporter</fullName>
    </submittedName>
</protein>
<dbReference type="PANTHER" id="PTHR44858:SF18">
    <property type="entry name" value="TETRATRICOPEPTIDE REPEAT (TPR) PROTEIN"/>
    <property type="match status" value="1"/>
</dbReference>
<reference evidence="4" key="1">
    <citation type="journal article" date="2014" name="Int. J. Syst. Evol. Microbiol.">
        <title>Complete genome sequence of Corynebacterium casei LMG S-19264T (=DSM 44701T), isolated from a smear-ripened cheese.</title>
        <authorList>
            <consortium name="US DOE Joint Genome Institute (JGI-PGF)"/>
            <person name="Walter F."/>
            <person name="Albersmeier A."/>
            <person name="Kalinowski J."/>
            <person name="Ruckert C."/>
        </authorList>
    </citation>
    <scope>NUCLEOTIDE SEQUENCE</scope>
    <source>
        <strain evidence="4">NBRC 108769</strain>
    </source>
</reference>
<gene>
    <name evidence="4" type="ORF">GCM10007940_32520</name>
</gene>
<reference evidence="4" key="2">
    <citation type="submission" date="2023-01" db="EMBL/GenBank/DDBJ databases">
        <title>Draft genome sequence of Portibacter lacus strain NBRC 108769.</title>
        <authorList>
            <person name="Sun Q."/>
            <person name="Mori K."/>
        </authorList>
    </citation>
    <scope>NUCLEOTIDE SEQUENCE</scope>
    <source>
        <strain evidence="4">NBRC 108769</strain>
    </source>
</reference>
<keyword evidence="5" id="KW-1185">Reference proteome</keyword>
<dbReference type="EMBL" id="BSOH01000021">
    <property type="protein sequence ID" value="GLR18636.1"/>
    <property type="molecule type" value="Genomic_DNA"/>
</dbReference>
<evidence type="ECO:0000256" key="1">
    <source>
        <dbReference type="ARBA" id="ARBA00022737"/>
    </source>
</evidence>
<sequence>MSCKPEKVEQQAPSVSIASDDPVLVGLTNAIAEDPNNADTYYERARILGDRELYDPAIDDLKKAISIDSSKAEYYHLLSDTYLDYFKSGEALDIMEKVVEKFPDRIPSLLKLAELQLILKQYDASFFTVQKIMNQDKQNAEAFFMLGMIYRAQGDKDRAINSFQSAVELDPEIIDAWVILGDLFAEKDFKIAGRYYDNAIRLDPENLQAYHAKAFYLQNSNRTSEAIKIYKEINQRDPQYTDAYLNTGILYLDQDSLPQAFEHFDILVKIDPQNYLGYYYRGITRMFQGDKDGARADLNQALVFNSTFEKAQIALSELDKL</sequence>
<dbReference type="PROSITE" id="PS50293">
    <property type="entry name" value="TPR_REGION"/>
    <property type="match status" value="1"/>
</dbReference>
<evidence type="ECO:0000313" key="4">
    <source>
        <dbReference type="EMBL" id="GLR18636.1"/>
    </source>
</evidence>
<dbReference type="RefSeq" id="WP_235294240.1">
    <property type="nucleotide sequence ID" value="NZ_BSOH01000021.1"/>
</dbReference>
<dbReference type="InterPro" id="IPR050498">
    <property type="entry name" value="Ycf3"/>
</dbReference>
<dbReference type="PROSITE" id="PS50005">
    <property type="entry name" value="TPR"/>
    <property type="match status" value="4"/>
</dbReference>
<organism evidence="4 5">
    <name type="scientific">Portibacter lacus</name>
    <dbReference type="NCBI Taxonomy" id="1099794"/>
    <lineage>
        <taxon>Bacteria</taxon>
        <taxon>Pseudomonadati</taxon>
        <taxon>Bacteroidota</taxon>
        <taxon>Saprospiria</taxon>
        <taxon>Saprospirales</taxon>
        <taxon>Haliscomenobacteraceae</taxon>
        <taxon>Portibacter</taxon>
    </lineage>
</organism>
<feature type="repeat" description="TPR" evidence="3">
    <location>
        <begin position="174"/>
        <end position="206"/>
    </location>
</feature>
<dbReference type="Proteomes" id="UP001156666">
    <property type="component" value="Unassembled WGS sequence"/>
</dbReference>
<dbReference type="SMART" id="SM00028">
    <property type="entry name" value="TPR"/>
    <property type="match status" value="8"/>
</dbReference>
<dbReference type="Pfam" id="PF13181">
    <property type="entry name" value="TPR_8"/>
    <property type="match status" value="1"/>
</dbReference>
<evidence type="ECO:0000313" key="5">
    <source>
        <dbReference type="Proteomes" id="UP001156666"/>
    </source>
</evidence>
<feature type="repeat" description="TPR" evidence="3">
    <location>
        <begin position="38"/>
        <end position="71"/>
    </location>
</feature>
<dbReference type="Gene3D" id="1.25.40.10">
    <property type="entry name" value="Tetratricopeptide repeat domain"/>
    <property type="match status" value="4"/>
</dbReference>
<accession>A0AA37STN7</accession>
<feature type="repeat" description="TPR" evidence="3">
    <location>
        <begin position="241"/>
        <end position="274"/>
    </location>
</feature>